<dbReference type="AlphaFoldDB" id="A0A1B1BI90"/>
<protein>
    <submittedName>
        <fullName evidence="1">Uncharacterized protein</fullName>
    </submittedName>
</protein>
<proteinExistence type="predicted"/>
<sequence>MPKVLRIVIDTVTSGSAAKGNIIMRSIGAMLRTAVVISVACLTPTSLTRRLDTRR</sequence>
<organism evidence="1 2">
    <name type="scientific">Cryobacterium arcticum</name>
    <dbReference type="NCBI Taxonomy" id="670052"/>
    <lineage>
        <taxon>Bacteria</taxon>
        <taxon>Bacillati</taxon>
        <taxon>Actinomycetota</taxon>
        <taxon>Actinomycetes</taxon>
        <taxon>Micrococcales</taxon>
        <taxon>Microbacteriaceae</taxon>
        <taxon>Cryobacterium</taxon>
    </lineage>
</organism>
<dbReference type="EMBL" id="CP016282">
    <property type="protein sequence ID" value="ANP72186.1"/>
    <property type="molecule type" value="Genomic_DNA"/>
</dbReference>
<dbReference type="Proteomes" id="UP000092582">
    <property type="component" value="Chromosome 1"/>
</dbReference>
<dbReference type="KEGG" id="cart:PA27867_1220"/>
<reference evidence="1 2" key="1">
    <citation type="submission" date="2016-06" db="EMBL/GenBank/DDBJ databases">
        <title>Genome sequencing of Cryobacterium arcticum PAMC 27867.</title>
        <authorList>
            <person name="Lee J."/>
            <person name="Kim O.-S."/>
        </authorList>
    </citation>
    <scope>NUCLEOTIDE SEQUENCE [LARGE SCALE GENOMIC DNA]</scope>
    <source>
        <strain evidence="1 2">PAMC 27867</strain>
    </source>
</reference>
<name>A0A1B1BI90_9MICO</name>
<keyword evidence="2" id="KW-1185">Reference proteome</keyword>
<gene>
    <name evidence="1" type="ORF">PA27867_1220</name>
</gene>
<evidence type="ECO:0000313" key="1">
    <source>
        <dbReference type="EMBL" id="ANP72186.1"/>
    </source>
</evidence>
<evidence type="ECO:0000313" key="2">
    <source>
        <dbReference type="Proteomes" id="UP000092582"/>
    </source>
</evidence>
<accession>A0A1B1BI90</accession>